<evidence type="ECO:0000313" key="2">
    <source>
        <dbReference type="EMBL" id="CAB4139870.1"/>
    </source>
</evidence>
<evidence type="ECO:0000313" key="3">
    <source>
        <dbReference type="EMBL" id="CAB4156897.1"/>
    </source>
</evidence>
<gene>
    <name evidence="2" type="ORF">UFOVP355_26</name>
    <name evidence="3" type="ORF">UFOVP677_26</name>
</gene>
<name>A0A6J5NDJ4_9CAUD</name>
<organism evidence="3">
    <name type="scientific">uncultured Caudovirales phage</name>
    <dbReference type="NCBI Taxonomy" id="2100421"/>
    <lineage>
        <taxon>Viruses</taxon>
        <taxon>Duplodnaviria</taxon>
        <taxon>Heunggongvirae</taxon>
        <taxon>Uroviricota</taxon>
        <taxon>Caudoviricetes</taxon>
        <taxon>Peduoviridae</taxon>
        <taxon>Maltschvirus</taxon>
        <taxon>Maltschvirus maltsch</taxon>
    </lineage>
</organism>
<protein>
    <recommendedName>
        <fullName evidence="1">DUF7192 domain-containing protein</fullName>
    </recommendedName>
</protein>
<proteinExistence type="predicted"/>
<feature type="domain" description="DUF7192" evidence="1">
    <location>
        <begin position="35"/>
        <end position="265"/>
    </location>
</feature>
<evidence type="ECO:0000259" key="1">
    <source>
        <dbReference type="Pfam" id="PF23822"/>
    </source>
</evidence>
<reference evidence="3" key="1">
    <citation type="submission" date="2020-04" db="EMBL/GenBank/DDBJ databases">
        <authorList>
            <person name="Chiriac C."/>
            <person name="Salcher M."/>
            <person name="Ghai R."/>
            <person name="Kavagutti S V."/>
        </authorList>
    </citation>
    <scope>NUCLEOTIDE SEQUENCE</scope>
</reference>
<dbReference type="EMBL" id="LR796366">
    <property type="protein sequence ID" value="CAB4139870.1"/>
    <property type="molecule type" value="Genomic_DNA"/>
</dbReference>
<dbReference type="Pfam" id="PF23822">
    <property type="entry name" value="DUF7192"/>
    <property type="match status" value="1"/>
</dbReference>
<sequence>MACVCPPALPAWVGTLVKDSTTKTLEDVMKVHTVDKVWVDEFDSLGEALRYAQANTDRRSSDARREESWYGSPDLDTAVQMGFDGWHDIRPKVEELFSRMEEQINMAIGDVFEMRYDYGGDSVDIDRFLMGDPECMLEYDVVPSGRMGRVVRVLVNGAASCAVSAEKIQQRGALAVALVDVLNKLGVGVEVWLESATEYDNKYHSQLIKVHSSEERLDVNNLMFAMAHPSMLRRVGFSILEQTGWAPAKICAQPNAGYGRPHKLTQGKRIEADVEIDRLELATGDPVADGVAYIMSTVKGLDLL</sequence>
<dbReference type="InterPro" id="IPR055616">
    <property type="entry name" value="DUF7192"/>
</dbReference>
<accession>A0A6J5NDJ4</accession>
<dbReference type="EMBL" id="LR796647">
    <property type="protein sequence ID" value="CAB4156897.1"/>
    <property type="molecule type" value="Genomic_DNA"/>
</dbReference>